<dbReference type="InterPro" id="IPR051449">
    <property type="entry name" value="ABC-2_transporter_component"/>
</dbReference>
<keyword evidence="2" id="KW-1003">Cell membrane</keyword>
<organism evidence="8">
    <name type="scientific">candidate division WOR-3 bacterium</name>
    <dbReference type="NCBI Taxonomy" id="2052148"/>
    <lineage>
        <taxon>Bacteria</taxon>
        <taxon>Bacteria division WOR-3</taxon>
    </lineage>
</organism>
<evidence type="ECO:0000313" key="8">
    <source>
        <dbReference type="EMBL" id="HDY59031.1"/>
    </source>
</evidence>
<protein>
    <submittedName>
        <fullName evidence="8">ABC transporter permease</fullName>
    </submittedName>
</protein>
<accession>A0A7V0Z5H1</accession>
<feature type="transmembrane region" description="Helical" evidence="6">
    <location>
        <begin position="242"/>
        <end position="265"/>
    </location>
</feature>
<sequence length="428" mass="47543">MEKFLNIFQKEIKDLLTLRMILPFLMSIFLLFFIGRVMQSEVGKAMRPIDIAVIDNDKTNSSRALIEGLKNTDNFISVLSAENDTQAVEIAKGQDLSMVMIIPEGYESNLKNKMNAEIKLYSIITSISIASSAQRGNIRNFLKTINQEAGESFIKEINPELNLEMLREPIKVKEFVVLKDIIQPGSAAFVIAYISTQTVIVPVALLMLIIITGTMIASSIAQEKENKTLETILTVPVSRFTIVLAKMLAAVVLAICFALFFVLAMGSYMSSFSGMETSTPSGFQVSGTGINLSLDTYSKILLGMSIFLSIVNALALATLLALFAQDVKDAQTTIMPLTIMILIPYFFALTFDPGTMSLGLKIFSFLIPFSHTFFAFKFLLLGQKIPIILGNLYLFLFAIVLLFIATKVFSSERILTMKFSFGKFRRMV</sequence>
<feature type="transmembrane region" description="Helical" evidence="6">
    <location>
        <begin position="20"/>
        <end position="38"/>
    </location>
</feature>
<dbReference type="PANTHER" id="PTHR30294:SF29">
    <property type="entry name" value="MULTIDRUG ABC TRANSPORTER PERMEASE YBHS-RELATED"/>
    <property type="match status" value="1"/>
</dbReference>
<comment type="caution">
    <text evidence="8">The sequence shown here is derived from an EMBL/GenBank/DDBJ whole genome shotgun (WGS) entry which is preliminary data.</text>
</comment>
<feature type="transmembrane region" description="Helical" evidence="6">
    <location>
        <begin position="300"/>
        <end position="322"/>
    </location>
</feature>
<dbReference type="Gene3D" id="3.40.1710.10">
    <property type="entry name" value="abc type-2 transporter like domain"/>
    <property type="match status" value="1"/>
</dbReference>
<evidence type="ECO:0000259" key="7">
    <source>
        <dbReference type="Pfam" id="PF12698"/>
    </source>
</evidence>
<dbReference type="AlphaFoldDB" id="A0A7V0Z5H1"/>
<evidence type="ECO:0000256" key="2">
    <source>
        <dbReference type="ARBA" id="ARBA00022475"/>
    </source>
</evidence>
<name>A0A7V0Z5H1_UNCW3</name>
<dbReference type="GO" id="GO:0005886">
    <property type="term" value="C:plasma membrane"/>
    <property type="evidence" value="ECO:0007669"/>
    <property type="project" value="UniProtKB-SubCell"/>
</dbReference>
<reference evidence="8" key="1">
    <citation type="journal article" date="2020" name="mSystems">
        <title>Genome- and Community-Level Interaction Insights into Carbon Utilization and Element Cycling Functions of Hydrothermarchaeota in Hydrothermal Sediment.</title>
        <authorList>
            <person name="Zhou Z."/>
            <person name="Liu Y."/>
            <person name="Xu W."/>
            <person name="Pan J."/>
            <person name="Luo Z.H."/>
            <person name="Li M."/>
        </authorList>
    </citation>
    <scope>NUCLEOTIDE SEQUENCE [LARGE SCALE GENOMIC DNA]</scope>
    <source>
        <strain evidence="8">SpSt-258</strain>
    </source>
</reference>
<dbReference type="GO" id="GO:0140359">
    <property type="term" value="F:ABC-type transporter activity"/>
    <property type="evidence" value="ECO:0007669"/>
    <property type="project" value="InterPro"/>
</dbReference>
<evidence type="ECO:0000256" key="1">
    <source>
        <dbReference type="ARBA" id="ARBA00004651"/>
    </source>
</evidence>
<dbReference type="Pfam" id="PF12698">
    <property type="entry name" value="ABC2_membrane_3"/>
    <property type="match status" value="1"/>
</dbReference>
<gene>
    <name evidence="8" type="ORF">ENP86_05720</name>
</gene>
<keyword evidence="3 6" id="KW-0812">Transmembrane</keyword>
<evidence type="ECO:0000256" key="3">
    <source>
        <dbReference type="ARBA" id="ARBA00022692"/>
    </source>
</evidence>
<feature type="transmembrane region" description="Helical" evidence="6">
    <location>
        <begin position="175"/>
        <end position="194"/>
    </location>
</feature>
<feature type="transmembrane region" description="Helical" evidence="6">
    <location>
        <begin position="200"/>
        <end position="221"/>
    </location>
</feature>
<dbReference type="EMBL" id="DSKY01000014">
    <property type="protein sequence ID" value="HDY59031.1"/>
    <property type="molecule type" value="Genomic_DNA"/>
</dbReference>
<evidence type="ECO:0000256" key="4">
    <source>
        <dbReference type="ARBA" id="ARBA00022989"/>
    </source>
</evidence>
<evidence type="ECO:0000256" key="6">
    <source>
        <dbReference type="SAM" id="Phobius"/>
    </source>
</evidence>
<keyword evidence="4 6" id="KW-1133">Transmembrane helix</keyword>
<feature type="transmembrane region" description="Helical" evidence="6">
    <location>
        <begin position="392"/>
        <end position="410"/>
    </location>
</feature>
<feature type="domain" description="ABC-2 type transporter transmembrane" evidence="7">
    <location>
        <begin position="20"/>
        <end position="406"/>
    </location>
</feature>
<dbReference type="PANTHER" id="PTHR30294">
    <property type="entry name" value="MEMBRANE COMPONENT OF ABC TRANSPORTER YHHJ-RELATED"/>
    <property type="match status" value="1"/>
</dbReference>
<keyword evidence="5 6" id="KW-0472">Membrane</keyword>
<proteinExistence type="predicted"/>
<comment type="subcellular location">
    <subcellularLocation>
        <location evidence="1">Cell membrane</location>
        <topology evidence="1">Multi-pass membrane protein</topology>
    </subcellularLocation>
</comment>
<dbReference type="InterPro" id="IPR013525">
    <property type="entry name" value="ABC2_TM"/>
</dbReference>
<evidence type="ECO:0000256" key="5">
    <source>
        <dbReference type="ARBA" id="ARBA00023136"/>
    </source>
</evidence>